<evidence type="ECO:0000313" key="3">
    <source>
        <dbReference type="Proteomes" id="UP001152087"/>
    </source>
</evidence>
<proteinExistence type="predicted"/>
<accession>A0A9W8R6X1</accession>
<dbReference type="AlphaFoldDB" id="A0A9W8R6X1"/>
<protein>
    <submittedName>
        <fullName evidence="2">Uncharacterized protein</fullName>
    </submittedName>
</protein>
<reference evidence="2" key="1">
    <citation type="submission" date="2022-09" db="EMBL/GenBank/DDBJ databases">
        <title>Fusarium specimens isolated from Avocado Roots.</title>
        <authorList>
            <person name="Stajich J."/>
            <person name="Roper C."/>
            <person name="Heimlech-Rivalta G."/>
        </authorList>
    </citation>
    <scope>NUCLEOTIDE SEQUENCE</scope>
    <source>
        <strain evidence="2">A02</strain>
    </source>
</reference>
<evidence type="ECO:0000256" key="1">
    <source>
        <dbReference type="SAM" id="MobiDB-lite"/>
    </source>
</evidence>
<organism evidence="2 3">
    <name type="scientific">Fusarium falciforme</name>
    <dbReference type="NCBI Taxonomy" id="195108"/>
    <lineage>
        <taxon>Eukaryota</taxon>
        <taxon>Fungi</taxon>
        <taxon>Dikarya</taxon>
        <taxon>Ascomycota</taxon>
        <taxon>Pezizomycotina</taxon>
        <taxon>Sordariomycetes</taxon>
        <taxon>Hypocreomycetidae</taxon>
        <taxon>Hypocreales</taxon>
        <taxon>Nectriaceae</taxon>
        <taxon>Fusarium</taxon>
        <taxon>Fusarium solani species complex</taxon>
    </lineage>
</organism>
<evidence type="ECO:0000313" key="2">
    <source>
        <dbReference type="EMBL" id="KAJ4187146.1"/>
    </source>
</evidence>
<feature type="compositionally biased region" description="Polar residues" evidence="1">
    <location>
        <begin position="359"/>
        <end position="370"/>
    </location>
</feature>
<name>A0A9W8R6X1_9HYPO</name>
<feature type="compositionally biased region" description="Low complexity" evidence="1">
    <location>
        <begin position="1"/>
        <end position="12"/>
    </location>
</feature>
<dbReference type="EMBL" id="JAOQAV010000018">
    <property type="protein sequence ID" value="KAJ4187146.1"/>
    <property type="molecule type" value="Genomic_DNA"/>
</dbReference>
<comment type="caution">
    <text evidence="2">The sequence shown here is derived from an EMBL/GenBank/DDBJ whole genome shotgun (WGS) entry which is preliminary data.</text>
</comment>
<feature type="region of interest" description="Disordered" evidence="1">
    <location>
        <begin position="1"/>
        <end position="20"/>
    </location>
</feature>
<feature type="region of interest" description="Disordered" evidence="1">
    <location>
        <begin position="296"/>
        <end position="384"/>
    </location>
</feature>
<sequence length="517" mass="57902">MPSRSSSSSNPSEDIKFSWKDQLSPRLMGLRGFRRASESTAKMRESENRQFTMMHFPDRPTRRITEAEIPSEEECKQYLIRMRKASFAEQLQRRKEEQQQQSPPPPPEPPLRSTFGPFKAPFLPLTPAQEEESPFEPGAQDDNTATGDFLRVPDDAARISNITEEGFNLARENSPQPVIISEAKTVRLERVENLSPGGSPDASPTSSPRVTEVPRDWSKRKQSVQMVAIQRTPDFQKRKQSVQTVLIRRPSRAVHDALNSHPVHPHLPPINVHIRQDSSSDLLCRVCHVGLAENSGTCSTCGEEYSAPTSPSQSHHDLPGANFSRPQYKQPQPIKKYHRPPPLIPQSLDTIASLHRPSASLTSDPEANQISPPPSPRSPSSASHPIQRVLTMAEAPPTPSSALPTPEVLKRFQQEIESKARTEGGSMFDDPWNVRPIAEESSSFEDAWNRKTSGTESDVYEDDWADYYFDEGNFDTGRRKQAKVTTPEVQGFMQRELSLDEYDGAFASPVNPGPGWI</sequence>
<dbReference type="Proteomes" id="UP001152087">
    <property type="component" value="Unassembled WGS sequence"/>
</dbReference>
<gene>
    <name evidence="2" type="ORF">NW755_007239</name>
</gene>
<feature type="region of interest" description="Disordered" evidence="1">
    <location>
        <begin position="86"/>
        <end position="152"/>
    </location>
</feature>
<feature type="region of interest" description="Disordered" evidence="1">
    <location>
        <begin position="193"/>
        <end position="223"/>
    </location>
</feature>
<keyword evidence="3" id="KW-1185">Reference proteome</keyword>